<accession>A0A8J5JJC2</accession>
<dbReference type="GO" id="GO:0015074">
    <property type="term" value="P:DNA integration"/>
    <property type="evidence" value="ECO:0007669"/>
    <property type="project" value="InterPro"/>
</dbReference>
<feature type="non-terminal residue" evidence="2">
    <location>
        <position position="1"/>
    </location>
</feature>
<dbReference type="InterPro" id="IPR002492">
    <property type="entry name" value="Transposase_Tc1-like"/>
</dbReference>
<dbReference type="Pfam" id="PF01498">
    <property type="entry name" value="HTH_Tnp_Tc3_2"/>
    <property type="match status" value="1"/>
</dbReference>
<name>A0A8J5JJC2_HOMAM</name>
<evidence type="ECO:0000313" key="3">
    <source>
        <dbReference type="Proteomes" id="UP000747542"/>
    </source>
</evidence>
<dbReference type="GO" id="GO:0006313">
    <property type="term" value="P:DNA transposition"/>
    <property type="evidence" value="ECO:0007669"/>
    <property type="project" value="InterPro"/>
</dbReference>
<feature type="non-terminal residue" evidence="2">
    <location>
        <position position="172"/>
    </location>
</feature>
<dbReference type="GO" id="GO:0003677">
    <property type="term" value="F:DNA binding"/>
    <property type="evidence" value="ECO:0007669"/>
    <property type="project" value="InterPro"/>
</dbReference>
<sequence>IDLFKAEHELEHIAAQTGVNVRSVQGLVRRYKERGRTAYQLHFPSLVDPRTLKLSLGRRRPAPCLQPGKGRKTSPLGHVSLRCIQQVLHNDLGFKSYRARRKPLLTEKQKANRTKFCKSIREWDLEEWRTILRSHKAKFSVTESSGGGSTPHSNVYLPQYTVKTLKHPATFM</sequence>
<organism evidence="2 3">
    <name type="scientific">Homarus americanus</name>
    <name type="common">American lobster</name>
    <dbReference type="NCBI Taxonomy" id="6706"/>
    <lineage>
        <taxon>Eukaryota</taxon>
        <taxon>Metazoa</taxon>
        <taxon>Ecdysozoa</taxon>
        <taxon>Arthropoda</taxon>
        <taxon>Crustacea</taxon>
        <taxon>Multicrustacea</taxon>
        <taxon>Malacostraca</taxon>
        <taxon>Eumalacostraca</taxon>
        <taxon>Eucarida</taxon>
        <taxon>Decapoda</taxon>
        <taxon>Pleocyemata</taxon>
        <taxon>Astacidea</taxon>
        <taxon>Nephropoidea</taxon>
        <taxon>Nephropidae</taxon>
        <taxon>Homarus</taxon>
    </lineage>
</organism>
<proteinExistence type="predicted"/>
<keyword evidence="3" id="KW-1185">Reference proteome</keyword>
<evidence type="ECO:0000313" key="2">
    <source>
        <dbReference type="EMBL" id="KAG7155338.1"/>
    </source>
</evidence>
<evidence type="ECO:0000259" key="1">
    <source>
        <dbReference type="Pfam" id="PF01498"/>
    </source>
</evidence>
<comment type="caution">
    <text evidence="2">The sequence shown here is derived from an EMBL/GenBank/DDBJ whole genome shotgun (WGS) entry which is preliminary data.</text>
</comment>
<dbReference type="AlphaFoldDB" id="A0A8J5JJC2"/>
<dbReference type="Gene3D" id="3.30.420.10">
    <property type="entry name" value="Ribonuclease H-like superfamily/Ribonuclease H"/>
    <property type="match status" value="1"/>
</dbReference>
<feature type="domain" description="Transposase Tc1-like" evidence="1">
    <location>
        <begin position="78"/>
        <end position="119"/>
    </location>
</feature>
<dbReference type="InterPro" id="IPR036397">
    <property type="entry name" value="RNaseH_sf"/>
</dbReference>
<gene>
    <name evidence="2" type="ORF">Hamer_G024992</name>
</gene>
<dbReference type="Proteomes" id="UP000747542">
    <property type="component" value="Unassembled WGS sequence"/>
</dbReference>
<protein>
    <submittedName>
        <fullName evidence="2">Putative Transposase-containing protein 23</fullName>
    </submittedName>
</protein>
<reference evidence="2" key="1">
    <citation type="journal article" date="2021" name="Sci. Adv.">
        <title>The American lobster genome reveals insights on longevity, neural, and immune adaptations.</title>
        <authorList>
            <person name="Polinski J.M."/>
            <person name="Zimin A.V."/>
            <person name="Clark K.F."/>
            <person name="Kohn A.B."/>
            <person name="Sadowski N."/>
            <person name="Timp W."/>
            <person name="Ptitsyn A."/>
            <person name="Khanna P."/>
            <person name="Romanova D.Y."/>
            <person name="Williams P."/>
            <person name="Greenwood S.J."/>
            <person name="Moroz L.L."/>
            <person name="Walt D.R."/>
            <person name="Bodnar A.G."/>
        </authorList>
    </citation>
    <scope>NUCLEOTIDE SEQUENCE</scope>
    <source>
        <strain evidence="2">GMGI-L3</strain>
    </source>
</reference>
<dbReference type="EMBL" id="JAHLQT010041969">
    <property type="protein sequence ID" value="KAG7155338.1"/>
    <property type="molecule type" value="Genomic_DNA"/>
</dbReference>